<dbReference type="GO" id="GO:0016747">
    <property type="term" value="F:acyltransferase activity, transferring groups other than amino-acyl groups"/>
    <property type="evidence" value="ECO:0007669"/>
    <property type="project" value="InterPro"/>
</dbReference>
<comment type="caution">
    <text evidence="2">The sequence shown here is derived from an EMBL/GenBank/DDBJ whole genome shotgun (WGS) entry which is preliminary data.</text>
</comment>
<dbReference type="PANTHER" id="PTHR42791:SF1">
    <property type="entry name" value="N-ACETYLTRANSFERASE DOMAIN-CONTAINING PROTEIN"/>
    <property type="match status" value="1"/>
</dbReference>
<protein>
    <submittedName>
        <fullName evidence="2">GNAT family N-acetyltransferase</fullName>
    </submittedName>
</protein>
<dbReference type="AlphaFoldDB" id="A0A2I1ILH2"/>
<dbReference type="STRING" id="33007.HMPREF3198_00381"/>
<keyword evidence="2" id="KW-0808">Transferase</keyword>
<evidence type="ECO:0000313" key="3">
    <source>
        <dbReference type="Proteomes" id="UP000235122"/>
    </source>
</evidence>
<evidence type="ECO:0000313" key="2">
    <source>
        <dbReference type="EMBL" id="PKY71973.1"/>
    </source>
</evidence>
<dbReference type="PANTHER" id="PTHR42791">
    <property type="entry name" value="GNAT FAMILY ACETYLTRANSFERASE"/>
    <property type="match status" value="1"/>
</dbReference>
<accession>A0A2I1ILH2</accession>
<dbReference type="RefSeq" id="WP_024331402.1">
    <property type="nucleotide sequence ID" value="NZ_JASOXK010000003.1"/>
</dbReference>
<dbReference type="Pfam" id="PF00583">
    <property type="entry name" value="Acetyltransf_1"/>
    <property type="match status" value="1"/>
</dbReference>
<dbReference type="EMBL" id="PKKO01000004">
    <property type="protein sequence ID" value="PKY71973.1"/>
    <property type="molecule type" value="Genomic_DNA"/>
</dbReference>
<dbReference type="Proteomes" id="UP000235122">
    <property type="component" value="Unassembled WGS sequence"/>
</dbReference>
<feature type="domain" description="N-acetyltransferase" evidence="1">
    <location>
        <begin position="2"/>
        <end position="197"/>
    </location>
</feature>
<dbReference type="Gene3D" id="3.40.630.30">
    <property type="match status" value="1"/>
</dbReference>
<dbReference type="CDD" id="cd04301">
    <property type="entry name" value="NAT_SF"/>
    <property type="match status" value="1"/>
</dbReference>
<proteinExistence type="predicted"/>
<dbReference type="SUPFAM" id="SSF55729">
    <property type="entry name" value="Acyl-CoA N-acyltransferases (Nat)"/>
    <property type="match status" value="1"/>
</dbReference>
<dbReference type="GeneID" id="35867489"/>
<dbReference type="InterPro" id="IPR052523">
    <property type="entry name" value="Trichothecene_AcTrans"/>
</dbReference>
<keyword evidence="3" id="KW-1185">Reference proteome</keyword>
<sequence>MVRIQEARNNEQIQQAAQIFADAFANDPSCRAMFPSEKACRKLMAADVTLGLKIGYISTLDVAIDQQTGRVIGALTSQSPNGKVNKVRNTLLDLFERLTPNGRRERFHEQKVEAFRPREKHWYLRTLAASPAARGKGVGSKLLRHRLDLIDSNPTPVFLESTTPASQRLYKRFGFETVADVDTLPGIRVYAMIRPAQVPAKTNA</sequence>
<gene>
    <name evidence="2" type="ORF">CYJ19_07095</name>
</gene>
<organism evidence="2 3">
    <name type="scientific">Winkia neuii</name>
    <dbReference type="NCBI Taxonomy" id="33007"/>
    <lineage>
        <taxon>Bacteria</taxon>
        <taxon>Bacillati</taxon>
        <taxon>Actinomycetota</taxon>
        <taxon>Actinomycetes</taxon>
        <taxon>Actinomycetales</taxon>
        <taxon>Actinomycetaceae</taxon>
        <taxon>Winkia</taxon>
    </lineage>
</organism>
<evidence type="ECO:0000259" key="1">
    <source>
        <dbReference type="PROSITE" id="PS51186"/>
    </source>
</evidence>
<dbReference type="InterPro" id="IPR016181">
    <property type="entry name" value="Acyl_CoA_acyltransferase"/>
</dbReference>
<dbReference type="InterPro" id="IPR000182">
    <property type="entry name" value="GNAT_dom"/>
</dbReference>
<dbReference type="PROSITE" id="PS51186">
    <property type="entry name" value="GNAT"/>
    <property type="match status" value="1"/>
</dbReference>
<reference evidence="2 3" key="1">
    <citation type="submission" date="2017-12" db="EMBL/GenBank/DDBJ databases">
        <title>Phylogenetic diversity of female urinary microbiome.</title>
        <authorList>
            <person name="Thomas-White K."/>
            <person name="Wolfe A.J."/>
        </authorList>
    </citation>
    <scope>NUCLEOTIDE SEQUENCE [LARGE SCALE GENOMIC DNA]</scope>
    <source>
        <strain evidence="2 3">UMB0402</strain>
    </source>
</reference>
<name>A0A2I1ILH2_9ACTO</name>